<evidence type="ECO:0008006" key="3">
    <source>
        <dbReference type="Google" id="ProtNLM"/>
    </source>
</evidence>
<accession>A0ABW4HY07</accession>
<comment type="caution">
    <text evidence="1">The sequence shown here is derived from an EMBL/GenBank/DDBJ whole genome shotgun (WGS) entry which is preliminary data.</text>
</comment>
<keyword evidence="2" id="KW-1185">Reference proteome</keyword>
<reference evidence="2" key="1">
    <citation type="journal article" date="2019" name="Int. J. Syst. Evol. Microbiol.">
        <title>The Global Catalogue of Microorganisms (GCM) 10K type strain sequencing project: providing services to taxonomists for standard genome sequencing and annotation.</title>
        <authorList>
            <consortium name="The Broad Institute Genomics Platform"/>
            <consortium name="The Broad Institute Genome Sequencing Center for Infectious Disease"/>
            <person name="Wu L."/>
            <person name="Ma J."/>
        </authorList>
    </citation>
    <scope>NUCLEOTIDE SEQUENCE [LARGE SCALE GENOMIC DNA]</scope>
    <source>
        <strain evidence="2">CGMCC 1.12376</strain>
    </source>
</reference>
<name>A0ABW4HY07_9BACI</name>
<evidence type="ECO:0000313" key="2">
    <source>
        <dbReference type="Proteomes" id="UP001597221"/>
    </source>
</evidence>
<protein>
    <recommendedName>
        <fullName evidence="3">Flp pilus-assembly TadG-like N-terminal domain-containing protein</fullName>
    </recommendedName>
</protein>
<dbReference type="Proteomes" id="UP001597221">
    <property type="component" value="Unassembled WGS sequence"/>
</dbReference>
<evidence type="ECO:0000313" key="1">
    <source>
        <dbReference type="EMBL" id="MFD1609810.1"/>
    </source>
</evidence>
<organism evidence="1 2">
    <name type="scientific">Oceanobacillus luteolus</name>
    <dbReference type="NCBI Taxonomy" id="1274358"/>
    <lineage>
        <taxon>Bacteria</taxon>
        <taxon>Bacillati</taxon>
        <taxon>Bacillota</taxon>
        <taxon>Bacilli</taxon>
        <taxon>Bacillales</taxon>
        <taxon>Bacillaceae</taxon>
        <taxon>Oceanobacillus</taxon>
    </lineage>
</organism>
<dbReference type="RefSeq" id="WP_379599318.1">
    <property type="nucleotide sequence ID" value="NZ_JBHUDE010000163.1"/>
</dbReference>
<dbReference type="EMBL" id="JBHUDE010000163">
    <property type="protein sequence ID" value="MFD1609810.1"/>
    <property type="molecule type" value="Genomic_DNA"/>
</dbReference>
<sequence length="153" mass="17170">MNNQLSFIILLPLVLWATFQGLLYIHAGQVQETVNLAAFEGQKQASLQGYYSDDLISDMKDFLVEGYNMDPDKIAITITDENNTPLSESNRQYREERMNVCISIPSPVIHVLDIFDFSGDGGDAPCGQESSEEKYYRVEKAIMSEYVDGGQSL</sequence>
<gene>
    <name evidence="1" type="ORF">ACFSBH_19510</name>
</gene>
<proteinExistence type="predicted"/>